<feature type="transmembrane region" description="Helical" evidence="1">
    <location>
        <begin position="21"/>
        <end position="38"/>
    </location>
</feature>
<accession>A0AAE3JB60</accession>
<evidence type="ECO:0000256" key="1">
    <source>
        <dbReference type="SAM" id="Phobius"/>
    </source>
</evidence>
<dbReference type="RefSeq" id="WP_118612982.1">
    <property type="nucleotide sequence ID" value="NZ_JAJEQN010000003.1"/>
</dbReference>
<dbReference type="EMBL" id="JAJEQN010000003">
    <property type="protein sequence ID" value="MCC2220358.1"/>
    <property type="molecule type" value="Genomic_DNA"/>
</dbReference>
<gene>
    <name evidence="2" type="ORF">LKD48_01675</name>
</gene>
<keyword evidence="1" id="KW-0472">Membrane</keyword>
<name>A0AAE3JB60_9FIRM</name>
<sequence length="132" mass="15271">MERIKNYLINFMRGRYGIDQMSQTLFIAALIFILFAGFTQNFLFEMIGIALFAYADYRALSKNIPARRAENARYQEMVRNIKEKIHPTGADKTHRVYICPNKSCGQKIRVPKGKGKIEITCPKCGQKFVKRT</sequence>
<evidence type="ECO:0000313" key="2">
    <source>
        <dbReference type="EMBL" id="MCC2220358.1"/>
    </source>
</evidence>
<dbReference type="CDD" id="cd20335">
    <property type="entry name" value="BRcat_RBR"/>
    <property type="match status" value="1"/>
</dbReference>
<proteinExistence type="predicted"/>
<keyword evidence="1" id="KW-0812">Transmembrane</keyword>
<evidence type="ECO:0000313" key="3">
    <source>
        <dbReference type="Proteomes" id="UP001198200"/>
    </source>
</evidence>
<dbReference type="AlphaFoldDB" id="A0AAE3JB60"/>
<keyword evidence="1" id="KW-1133">Transmembrane helix</keyword>
<comment type="caution">
    <text evidence="2">The sequence shown here is derived from an EMBL/GenBank/DDBJ whole genome shotgun (WGS) entry which is preliminary data.</text>
</comment>
<protein>
    <recommendedName>
        <fullName evidence="4">Zn-finger containing protein</fullName>
    </recommendedName>
</protein>
<keyword evidence="3" id="KW-1185">Reference proteome</keyword>
<organism evidence="2 3">
    <name type="scientific">Anthropogastromicrobium aceti</name>
    <dbReference type="NCBI Taxonomy" id="2981768"/>
    <lineage>
        <taxon>Bacteria</taxon>
        <taxon>Bacillati</taxon>
        <taxon>Bacillota</taxon>
        <taxon>Clostridia</taxon>
        <taxon>Lachnospirales</taxon>
        <taxon>Lachnospiraceae</taxon>
        <taxon>Anthropogastromicrobium</taxon>
    </lineage>
</organism>
<evidence type="ECO:0008006" key="4">
    <source>
        <dbReference type="Google" id="ProtNLM"/>
    </source>
</evidence>
<dbReference type="Proteomes" id="UP001198200">
    <property type="component" value="Unassembled WGS sequence"/>
</dbReference>
<reference evidence="2 3" key="1">
    <citation type="submission" date="2021-10" db="EMBL/GenBank/DDBJ databases">
        <title>Anaerobic single-cell dispensing facilitates the cultivation of human gut bacteria.</title>
        <authorList>
            <person name="Afrizal A."/>
        </authorList>
    </citation>
    <scope>NUCLEOTIDE SEQUENCE [LARGE SCALE GENOMIC DNA]</scope>
    <source>
        <strain evidence="2 3">CLA-AA-H224</strain>
    </source>
</reference>